<evidence type="ECO:0000313" key="1">
    <source>
        <dbReference type="EMBL" id="MBB3010661.1"/>
    </source>
</evidence>
<name>A0A7W4VFH4_9BURK</name>
<comment type="caution">
    <text evidence="1">The sequence shown here is derived from an EMBL/GenBank/DDBJ whole genome shotgun (WGS) entry which is preliminary data.</text>
</comment>
<dbReference type="AlphaFoldDB" id="A0A7W4VFH4"/>
<accession>A0A7W4VFH4</accession>
<dbReference type="Proteomes" id="UP000578036">
    <property type="component" value="Unassembled WGS sequence"/>
</dbReference>
<organism evidence="1 2">
    <name type="scientific">Cupriavidus alkaliphilus</name>
    <dbReference type="NCBI Taxonomy" id="942866"/>
    <lineage>
        <taxon>Bacteria</taxon>
        <taxon>Pseudomonadati</taxon>
        <taxon>Pseudomonadota</taxon>
        <taxon>Betaproteobacteria</taxon>
        <taxon>Burkholderiales</taxon>
        <taxon>Burkholderiaceae</taxon>
        <taxon>Cupriavidus</taxon>
    </lineage>
</organism>
<reference evidence="1 2" key="1">
    <citation type="submission" date="2020-08" db="EMBL/GenBank/DDBJ databases">
        <title>Genomic Encyclopedia of Type Strains, Phase IV (KMG-V): Genome sequencing to study the core and pangenomes of soil and plant-associated prokaryotes.</title>
        <authorList>
            <person name="Whitman W."/>
        </authorList>
    </citation>
    <scope>NUCLEOTIDE SEQUENCE [LARGE SCALE GENOMIC DNA]</scope>
    <source>
        <strain evidence="1 2">SLV-2362</strain>
    </source>
</reference>
<dbReference type="EMBL" id="JACHWF010000009">
    <property type="protein sequence ID" value="MBB3010661.1"/>
    <property type="molecule type" value="Genomic_DNA"/>
</dbReference>
<keyword evidence="2" id="KW-1185">Reference proteome</keyword>
<gene>
    <name evidence="1" type="ORF">FHX61_005342</name>
</gene>
<protein>
    <submittedName>
        <fullName evidence="1">Uncharacterized protein</fullName>
    </submittedName>
</protein>
<sequence length="176" mass="19019">MAAPKKKRNKAYRPRDVRTNIAALLFESDQPLSQSDRATILGAAHWSVQALARGAATRDDWHTIVNALNASQVLCEKAGNREVGLAVVYAAQNAMINVGERCKALGALRLGVGDLPKINEAMALYEDLLATVTKRQHAAALIEADRRIRAGNVVRLKKEGTRRMPAAGLAEDRAAA</sequence>
<dbReference type="RefSeq" id="WP_183300701.1">
    <property type="nucleotide sequence ID" value="NZ_JACHWF010000009.1"/>
</dbReference>
<proteinExistence type="predicted"/>
<evidence type="ECO:0000313" key="2">
    <source>
        <dbReference type="Proteomes" id="UP000578036"/>
    </source>
</evidence>